<organism evidence="1 2">
    <name type="scientific">Gnathostoma spinigerum</name>
    <dbReference type="NCBI Taxonomy" id="75299"/>
    <lineage>
        <taxon>Eukaryota</taxon>
        <taxon>Metazoa</taxon>
        <taxon>Ecdysozoa</taxon>
        <taxon>Nematoda</taxon>
        <taxon>Chromadorea</taxon>
        <taxon>Rhabditida</taxon>
        <taxon>Spirurina</taxon>
        <taxon>Gnathostomatomorpha</taxon>
        <taxon>Gnathostomatoidea</taxon>
        <taxon>Gnathostomatidae</taxon>
        <taxon>Gnathostoma</taxon>
    </lineage>
</organism>
<dbReference type="Proteomes" id="UP001608902">
    <property type="component" value="Unassembled WGS sequence"/>
</dbReference>
<reference evidence="1 2" key="1">
    <citation type="submission" date="2024-08" db="EMBL/GenBank/DDBJ databases">
        <title>Gnathostoma spinigerum genome.</title>
        <authorList>
            <person name="Gonzalez-Bertolin B."/>
            <person name="Monzon S."/>
            <person name="Zaballos A."/>
            <person name="Jimenez P."/>
            <person name="Dekumyoy P."/>
            <person name="Varona S."/>
            <person name="Cuesta I."/>
            <person name="Sumanam S."/>
            <person name="Adisakwattana P."/>
            <person name="Gasser R.B."/>
            <person name="Hernandez-Gonzalez A."/>
            <person name="Young N.D."/>
            <person name="Perteguer M.J."/>
        </authorList>
    </citation>
    <scope>NUCLEOTIDE SEQUENCE [LARGE SCALE GENOMIC DNA]</scope>
    <source>
        <strain evidence="1">AL3</strain>
        <tissue evidence="1">Liver</tissue>
    </source>
</reference>
<comment type="caution">
    <text evidence="1">The sequence shown here is derived from an EMBL/GenBank/DDBJ whole genome shotgun (WGS) entry which is preliminary data.</text>
</comment>
<protein>
    <submittedName>
        <fullName evidence="1">Uncharacterized protein</fullName>
    </submittedName>
</protein>
<evidence type="ECO:0000313" key="2">
    <source>
        <dbReference type="Proteomes" id="UP001608902"/>
    </source>
</evidence>
<sequence>MNRLIIIVIFSVVVGVYSSFPIYSFIISESKSGVLLEFYRFLNETLYESVHDSDKVTVVLFTYNDDDEQRFKEVEKHLGDKATFAFEYTRWPKLKTKQLHVIIHNANSPTLKGEIKFMVPLRRVRPIEIEQFINTSIDLEKQLISPNVDKVLCSPLQSVVLMNTVIGKFKSFTMYASTGEKSENITGISERNSFAELSPDLAKTVLNPIDCNLMFGSTLYNLASRKVR</sequence>
<gene>
    <name evidence="1" type="ORF">AB6A40_000258</name>
</gene>
<accession>A0ABD6E855</accession>
<keyword evidence="2" id="KW-1185">Reference proteome</keyword>
<evidence type="ECO:0000313" key="1">
    <source>
        <dbReference type="EMBL" id="MFH4973549.1"/>
    </source>
</evidence>
<proteinExistence type="predicted"/>
<dbReference type="EMBL" id="JBGFUD010000068">
    <property type="protein sequence ID" value="MFH4973549.1"/>
    <property type="molecule type" value="Genomic_DNA"/>
</dbReference>
<dbReference type="AlphaFoldDB" id="A0ABD6E855"/>
<name>A0ABD6E855_9BILA</name>